<sequence>MIDTKSTRSALVSTIAKKLIEIAQAKDSSHPFTLTAIFPEVSIHTGVLNHLDLIRYNSKQHLKSQLLKRFENYIEEDNKTGKNYHGIKLDEKRLFLFC</sequence>
<dbReference type="Proteomes" id="UP000273326">
    <property type="component" value="Chromosome"/>
</dbReference>
<name>A0A3Q9BJ82_9LACT</name>
<dbReference type="RefSeq" id="WP_126108675.1">
    <property type="nucleotide sequence ID" value="NZ_CP034465.1"/>
</dbReference>
<dbReference type="KEGG" id="jeh:EJN90_02255"/>
<gene>
    <name evidence="1" type="ORF">EJN90_02255</name>
</gene>
<keyword evidence="2" id="KW-1185">Reference proteome</keyword>
<proteinExistence type="predicted"/>
<organism evidence="1 2">
    <name type="scientific">Jeotgalibaca ciconiae</name>
    <dbReference type="NCBI Taxonomy" id="2496265"/>
    <lineage>
        <taxon>Bacteria</taxon>
        <taxon>Bacillati</taxon>
        <taxon>Bacillota</taxon>
        <taxon>Bacilli</taxon>
        <taxon>Lactobacillales</taxon>
        <taxon>Carnobacteriaceae</taxon>
        <taxon>Jeotgalibaca</taxon>
    </lineage>
</organism>
<reference evidence="2" key="1">
    <citation type="submission" date="2018-12" db="EMBL/GenBank/DDBJ databases">
        <title>Complete genome sequencing of Jeotgalibaca sp. H21T32.</title>
        <authorList>
            <person name="Bae J.-W."/>
            <person name="Lee S.-Y."/>
        </authorList>
    </citation>
    <scope>NUCLEOTIDE SEQUENCE [LARGE SCALE GENOMIC DNA]</scope>
    <source>
        <strain evidence="2">H21T32</strain>
    </source>
</reference>
<protein>
    <submittedName>
        <fullName evidence="1">Uncharacterized protein</fullName>
    </submittedName>
</protein>
<evidence type="ECO:0000313" key="2">
    <source>
        <dbReference type="Proteomes" id="UP000273326"/>
    </source>
</evidence>
<evidence type="ECO:0000313" key="1">
    <source>
        <dbReference type="EMBL" id="AZP03584.1"/>
    </source>
</evidence>
<dbReference type="EMBL" id="CP034465">
    <property type="protein sequence ID" value="AZP03584.1"/>
    <property type="molecule type" value="Genomic_DNA"/>
</dbReference>
<accession>A0A3Q9BJ82</accession>
<dbReference type="AlphaFoldDB" id="A0A3Q9BJ82"/>